<keyword evidence="3" id="KW-1185">Reference proteome</keyword>
<evidence type="ECO:0008006" key="4">
    <source>
        <dbReference type="Google" id="ProtNLM"/>
    </source>
</evidence>
<comment type="caution">
    <text evidence="2">The sequence shown here is derived from an EMBL/GenBank/DDBJ whole genome shotgun (WGS) entry which is preliminary data.</text>
</comment>
<feature type="transmembrane region" description="Helical" evidence="1">
    <location>
        <begin position="48"/>
        <end position="69"/>
    </location>
</feature>
<feature type="transmembrane region" description="Helical" evidence="1">
    <location>
        <begin position="6"/>
        <end position="27"/>
    </location>
</feature>
<name>A0AAW9DXB0_ACIAO</name>
<sequence>MMDLRLLWLMAIVMGVYQGFNPPIAWLRAVGNGLEARSSRAVLRTTSCLAFGHFMSMVVFLVPIAIVVAELPASVLSMQTIMRVGWALSLTLIGFGVFKVLRPHHPRFIARIRPDQPIRWSFCMGIVHCGSPVMMVPALISLITAGAWISTFHMSSTAKLAGATMVALILSGTMSLALFFTGSVVAVAVYRRLGLRAITRYWINLDLGWALMFIAMGLMGLLMG</sequence>
<proteinExistence type="predicted"/>
<evidence type="ECO:0000313" key="3">
    <source>
        <dbReference type="Proteomes" id="UP001279553"/>
    </source>
</evidence>
<gene>
    <name evidence="2" type="ORF">SIL87_19275</name>
</gene>
<feature type="transmembrane region" description="Helical" evidence="1">
    <location>
        <begin position="161"/>
        <end position="189"/>
    </location>
</feature>
<keyword evidence="1" id="KW-1133">Transmembrane helix</keyword>
<organism evidence="2 3">
    <name type="scientific">Acidiphilium acidophilum</name>
    <name type="common">Thiobacillus acidophilus</name>
    <dbReference type="NCBI Taxonomy" id="76588"/>
    <lineage>
        <taxon>Bacteria</taxon>
        <taxon>Pseudomonadati</taxon>
        <taxon>Pseudomonadota</taxon>
        <taxon>Alphaproteobacteria</taxon>
        <taxon>Acetobacterales</taxon>
        <taxon>Acidocellaceae</taxon>
        <taxon>Acidiphilium</taxon>
    </lineage>
</organism>
<feature type="transmembrane region" description="Helical" evidence="1">
    <location>
        <begin position="81"/>
        <end position="101"/>
    </location>
</feature>
<dbReference type="RefSeq" id="WP_319615750.1">
    <property type="nucleotide sequence ID" value="NZ_JAWXYB010000018.1"/>
</dbReference>
<keyword evidence="1" id="KW-0472">Membrane</keyword>
<reference evidence="2 3" key="1">
    <citation type="submission" date="2023-11" db="EMBL/GenBank/DDBJ databases">
        <title>MicrobeMod: A computational toolkit for identifying prokaryotic methylation and restriction-modification with nanopore sequencing.</title>
        <authorList>
            <person name="Crits-Christoph A."/>
            <person name="Kang S.C."/>
            <person name="Lee H."/>
            <person name="Ostrov N."/>
        </authorList>
    </citation>
    <scope>NUCLEOTIDE SEQUENCE [LARGE SCALE GENOMIC DNA]</scope>
    <source>
        <strain evidence="2 3">DSMZ 700</strain>
    </source>
</reference>
<evidence type="ECO:0000256" key="1">
    <source>
        <dbReference type="SAM" id="Phobius"/>
    </source>
</evidence>
<keyword evidence="1" id="KW-0812">Transmembrane</keyword>
<dbReference type="EMBL" id="JAWXYB010000018">
    <property type="protein sequence ID" value="MDX5932898.1"/>
    <property type="molecule type" value="Genomic_DNA"/>
</dbReference>
<protein>
    <recommendedName>
        <fullName evidence="4">Nickel/cobalt efflux system</fullName>
    </recommendedName>
</protein>
<dbReference type="Proteomes" id="UP001279553">
    <property type="component" value="Unassembled WGS sequence"/>
</dbReference>
<dbReference type="AlphaFoldDB" id="A0AAW9DXB0"/>
<accession>A0AAW9DXB0</accession>
<feature type="transmembrane region" description="Helical" evidence="1">
    <location>
        <begin position="201"/>
        <end position="223"/>
    </location>
</feature>
<evidence type="ECO:0000313" key="2">
    <source>
        <dbReference type="EMBL" id="MDX5932898.1"/>
    </source>
</evidence>
<feature type="transmembrane region" description="Helical" evidence="1">
    <location>
        <begin position="122"/>
        <end position="149"/>
    </location>
</feature>